<evidence type="ECO:0000313" key="1">
    <source>
        <dbReference type="EMBL" id="KAK7338613.1"/>
    </source>
</evidence>
<dbReference type="Proteomes" id="UP001367508">
    <property type="component" value="Unassembled WGS sequence"/>
</dbReference>
<proteinExistence type="predicted"/>
<accession>A0AAN9QPE9</accession>
<reference evidence="1 2" key="1">
    <citation type="submission" date="2024-01" db="EMBL/GenBank/DDBJ databases">
        <title>The genomes of 5 underutilized Papilionoideae crops provide insights into root nodulation and disease resistanc.</title>
        <authorList>
            <person name="Jiang F."/>
        </authorList>
    </citation>
    <scope>NUCLEOTIDE SEQUENCE [LARGE SCALE GENOMIC DNA]</scope>
    <source>
        <strain evidence="1">LVBAO_FW01</strain>
        <tissue evidence="1">Leaves</tissue>
    </source>
</reference>
<dbReference type="EMBL" id="JAYMYQ010000004">
    <property type="protein sequence ID" value="KAK7338613.1"/>
    <property type="molecule type" value="Genomic_DNA"/>
</dbReference>
<sequence length="142" mass="16235">MEAALMMEKKRNWIGGSAWRRRCCHLELDKTPLRKTRSRSYLHCGALMPLDMEESWMVPRENAHGAARIYILEVELDLDVSSIIIPNPSLDVASQMGQGRPKIYPKSIEEIGPKLMQIGSTKILEYKKIIKSYSKICRSMVA</sequence>
<dbReference type="AlphaFoldDB" id="A0AAN9QPE9"/>
<gene>
    <name evidence="1" type="ORF">VNO77_19232</name>
</gene>
<protein>
    <submittedName>
        <fullName evidence="1">Uncharacterized protein</fullName>
    </submittedName>
</protein>
<organism evidence="1 2">
    <name type="scientific">Canavalia gladiata</name>
    <name type="common">Sword bean</name>
    <name type="synonym">Dolichos gladiatus</name>
    <dbReference type="NCBI Taxonomy" id="3824"/>
    <lineage>
        <taxon>Eukaryota</taxon>
        <taxon>Viridiplantae</taxon>
        <taxon>Streptophyta</taxon>
        <taxon>Embryophyta</taxon>
        <taxon>Tracheophyta</taxon>
        <taxon>Spermatophyta</taxon>
        <taxon>Magnoliopsida</taxon>
        <taxon>eudicotyledons</taxon>
        <taxon>Gunneridae</taxon>
        <taxon>Pentapetalae</taxon>
        <taxon>rosids</taxon>
        <taxon>fabids</taxon>
        <taxon>Fabales</taxon>
        <taxon>Fabaceae</taxon>
        <taxon>Papilionoideae</taxon>
        <taxon>50 kb inversion clade</taxon>
        <taxon>NPAAA clade</taxon>
        <taxon>indigoferoid/millettioid clade</taxon>
        <taxon>Phaseoleae</taxon>
        <taxon>Canavalia</taxon>
    </lineage>
</organism>
<keyword evidence="2" id="KW-1185">Reference proteome</keyword>
<name>A0AAN9QPE9_CANGL</name>
<comment type="caution">
    <text evidence="1">The sequence shown here is derived from an EMBL/GenBank/DDBJ whole genome shotgun (WGS) entry which is preliminary data.</text>
</comment>
<evidence type="ECO:0000313" key="2">
    <source>
        <dbReference type="Proteomes" id="UP001367508"/>
    </source>
</evidence>